<organism evidence="1 2">
    <name type="scientific">Imtechella halotolerans K1</name>
    <dbReference type="NCBI Taxonomy" id="946077"/>
    <lineage>
        <taxon>Bacteria</taxon>
        <taxon>Pseudomonadati</taxon>
        <taxon>Bacteroidota</taxon>
        <taxon>Flavobacteriia</taxon>
        <taxon>Flavobacteriales</taxon>
        <taxon>Flavobacteriaceae</taxon>
        <taxon>Imtechella</taxon>
    </lineage>
</organism>
<dbReference type="AlphaFoldDB" id="I0WBR5"/>
<reference evidence="1 2" key="1">
    <citation type="journal article" date="2012" name="J. Bacteriol.">
        <title>Genome Sequence of the Halotolerant Bacterium Imtechella halotolerans K1T.</title>
        <authorList>
            <person name="Kumar S."/>
            <person name="Vikram S."/>
            <person name="Subramanian S."/>
            <person name="Raghava G.P."/>
            <person name="Pinnaka A.K."/>
        </authorList>
    </citation>
    <scope>NUCLEOTIDE SEQUENCE [LARGE SCALE GENOMIC DNA]</scope>
    <source>
        <strain evidence="1 2">K1</strain>
    </source>
</reference>
<keyword evidence="2" id="KW-1185">Reference proteome</keyword>
<dbReference type="Proteomes" id="UP000005938">
    <property type="component" value="Unassembled WGS sequence"/>
</dbReference>
<dbReference type="PATRIC" id="fig|946077.3.peg.1956"/>
<comment type="caution">
    <text evidence="1">The sequence shown here is derived from an EMBL/GenBank/DDBJ whole genome shotgun (WGS) entry which is preliminary data.</text>
</comment>
<dbReference type="Pfam" id="PF09357">
    <property type="entry name" value="RteC"/>
    <property type="match status" value="1"/>
</dbReference>
<name>I0WBR5_9FLAO</name>
<evidence type="ECO:0000313" key="1">
    <source>
        <dbReference type="EMBL" id="EID73831.1"/>
    </source>
</evidence>
<protein>
    <submittedName>
        <fullName evidence="1">Tetracycline regulation of excision, RteC</fullName>
    </submittedName>
</protein>
<dbReference type="RefSeq" id="WP_008239981.1">
    <property type="nucleotide sequence ID" value="NZ_AJJU01000017.1"/>
</dbReference>
<proteinExistence type="predicted"/>
<dbReference type="EMBL" id="AJJU01000017">
    <property type="protein sequence ID" value="EID73831.1"/>
    <property type="molecule type" value="Genomic_DNA"/>
</dbReference>
<accession>I0WBR5</accession>
<dbReference type="InterPro" id="IPR018534">
    <property type="entry name" value="Tet_reg_excision_RteC"/>
</dbReference>
<evidence type="ECO:0000313" key="2">
    <source>
        <dbReference type="Proteomes" id="UP000005938"/>
    </source>
</evidence>
<gene>
    <name evidence="1" type="ORF">W5A_09710</name>
</gene>
<sequence>MILYLQDLLFFDKKDIVKTGFKSDDEEEIPFFRTIKPQILGKLIHYNKVYRIETTCPVSR</sequence>